<evidence type="ECO:0000313" key="2">
    <source>
        <dbReference type="EMBL" id="KKL81544.1"/>
    </source>
</evidence>
<accession>A0A0F9F533</accession>
<proteinExistence type="predicted"/>
<feature type="compositionally biased region" description="Pro residues" evidence="1">
    <location>
        <begin position="21"/>
        <end position="30"/>
    </location>
</feature>
<dbReference type="AlphaFoldDB" id="A0A0F9F533"/>
<feature type="region of interest" description="Disordered" evidence="1">
    <location>
        <begin position="1"/>
        <end position="55"/>
    </location>
</feature>
<evidence type="ECO:0000256" key="1">
    <source>
        <dbReference type="SAM" id="MobiDB-lite"/>
    </source>
</evidence>
<organism evidence="2">
    <name type="scientific">marine sediment metagenome</name>
    <dbReference type="NCBI Taxonomy" id="412755"/>
    <lineage>
        <taxon>unclassified sequences</taxon>
        <taxon>metagenomes</taxon>
        <taxon>ecological metagenomes</taxon>
    </lineage>
</organism>
<dbReference type="EMBL" id="LAZR01022530">
    <property type="protein sequence ID" value="KKL81544.1"/>
    <property type="molecule type" value="Genomic_DNA"/>
</dbReference>
<sequence length="136" mass="15249">MSCGKDGTSSAAGYPENIIYGPPPEVPPFNPELIPAGLRPPADDSRFSGVLRVVPPPPEFDREELQDIRDIATERAVDMKPCAERDALEALARNADILDALYAREDEELRLLEEDEMRRCGLRRRVDDDVMKDDLL</sequence>
<reference evidence="2" key="1">
    <citation type="journal article" date="2015" name="Nature">
        <title>Complex archaea that bridge the gap between prokaryotes and eukaryotes.</title>
        <authorList>
            <person name="Spang A."/>
            <person name="Saw J.H."/>
            <person name="Jorgensen S.L."/>
            <person name="Zaremba-Niedzwiedzka K."/>
            <person name="Martijn J."/>
            <person name="Lind A.E."/>
            <person name="van Eijk R."/>
            <person name="Schleper C."/>
            <person name="Guy L."/>
            <person name="Ettema T.J."/>
        </authorList>
    </citation>
    <scope>NUCLEOTIDE SEQUENCE</scope>
</reference>
<protein>
    <submittedName>
        <fullName evidence="2">Uncharacterized protein</fullName>
    </submittedName>
</protein>
<comment type="caution">
    <text evidence="2">The sequence shown here is derived from an EMBL/GenBank/DDBJ whole genome shotgun (WGS) entry which is preliminary data.</text>
</comment>
<name>A0A0F9F533_9ZZZZ</name>
<gene>
    <name evidence="2" type="ORF">LCGC14_1993710</name>
</gene>